<keyword evidence="6" id="KW-1185">Reference proteome</keyword>
<evidence type="ECO:0000313" key="5">
    <source>
        <dbReference type="EMBL" id="KFE58932.1"/>
    </source>
</evidence>
<dbReference type="SUPFAM" id="SSF46689">
    <property type="entry name" value="Homeodomain-like"/>
    <property type="match status" value="1"/>
</dbReference>
<evidence type="ECO:0000256" key="1">
    <source>
        <dbReference type="ARBA" id="ARBA00023015"/>
    </source>
</evidence>
<dbReference type="PRINTS" id="PR00032">
    <property type="entry name" value="HTHARAC"/>
</dbReference>
<dbReference type="InterPro" id="IPR020449">
    <property type="entry name" value="Tscrpt_reg_AraC-type_HTH"/>
</dbReference>
<evidence type="ECO:0000256" key="2">
    <source>
        <dbReference type="ARBA" id="ARBA00023125"/>
    </source>
</evidence>
<evidence type="ECO:0000256" key="3">
    <source>
        <dbReference type="ARBA" id="ARBA00023163"/>
    </source>
</evidence>
<dbReference type="Pfam" id="PF12833">
    <property type="entry name" value="HTH_18"/>
    <property type="match status" value="1"/>
</dbReference>
<dbReference type="InterPro" id="IPR018060">
    <property type="entry name" value="HTH_AraC"/>
</dbReference>
<dbReference type="Pfam" id="PF12625">
    <property type="entry name" value="Arabinose_bd"/>
    <property type="match status" value="1"/>
</dbReference>
<organism evidence="5 6">
    <name type="scientific">Hyalangium minutum</name>
    <dbReference type="NCBI Taxonomy" id="394096"/>
    <lineage>
        <taxon>Bacteria</taxon>
        <taxon>Pseudomonadati</taxon>
        <taxon>Myxococcota</taxon>
        <taxon>Myxococcia</taxon>
        <taxon>Myxococcales</taxon>
        <taxon>Cystobacterineae</taxon>
        <taxon>Archangiaceae</taxon>
        <taxon>Hyalangium</taxon>
    </lineage>
</organism>
<dbReference type="SMART" id="SM00342">
    <property type="entry name" value="HTH_ARAC"/>
    <property type="match status" value="1"/>
</dbReference>
<dbReference type="InterPro" id="IPR032687">
    <property type="entry name" value="AraC-type_N"/>
</dbReference>
<comment type="caution">
    <text evidence="5">The sequence shown here is derived from an EMBL/GenBank/DDBJ whole genome shotgun (WGS) entry which is preliminary data.</text>
</comment>
<keyword evidence="1" id="KW-0805">Transcription regulation</keyword>
<dbReference type="PATRIC" id="fig|394096.3.peg.8946"/>
<dbReference type="EMBL" id="JMCB01000034">
    <property type="protein sequence ID" value="KFE58932.1"/>
    <property type="molecule type" value="Genomic_DNA"/>
</dbReference>
<reference evidence="5 6" key="1">
    <citation type="submission" date="2014-04" db="EMBL/GenBank/DDBJ databases">
        <title>Genome assembly of Hyalangium minutum DSM 14724.</title>
        <authorList>
            <person name="Sharma G."/>
            <person name="Subramanian S."/>
        </authorList>
    </citation>
    <scope>NUCLEOTIDE SEQUENCE [LARGE SCALE GENOMIC DNA]</scope>
    <source>
        <strain evidence="5 6">DSM 14724</strain>
    </source>
</reference>
<dbReference type="GO" id="GO:0003700">
    <property type="term" value="F:DNA-binding transcription factor activity"/>
    <property type="evidence" value="ECO:0007669"/>
    <property type="project" value="InterPro"/>
</dbReference>
<dbReference type="Gene3D" id="1.10.10.60">
    <property type="entry name" value="Homeodomain-like"/>
    <property type="match status" value="1"/>
</dbReference>
<name>A0A085VU19_9BACT</name>
<dbReference type="GO" id="GO:0005829">
    <property type="term" value="C:cytosol"/>
    <property type="evidence" value="ECO:0007669"/>
    <property type="project" value="TreeGrafter"/>
</dbReference>
<dbReference type="STRING" id="394096.DB31_6229"/>
<evidence type="ECO:0000259" key="4">
    <source>
        <dbReference type="PROSITE" id="PS01124"/>
    </source>
</evidence>
<sequence length="341" mass="39504">MPQRFTVTALVPLFLVQVAAKIGVDVSDLLARYGVDAEQLRAPDSRVPHEFLAALWEELPRRSGDEAFGLRLAQRLPHGTYDVLDHMMSHAPCLGDCYRGFMRYQRLIHDAGSFSMEEQGSVVRLMHIWRGPGVLSRHINEFILASLLLRGRAYLREEWVPLEVYFQHARPDDIREHQRMFRAPLHFGHPITELRFERHLLDRRLPVADPTLGPVLDRFARLLLEQLPVQEQFLDQVRRAILQNLSTGIPEAEPLARQLGLSKRSFFRRLQEQGTSYQRLVDDVRRKLTLHHLQEGKLSLSEIAFLLGFSEVSTFHRAFRRWTGQRPAEYRRALAGSLDAR</sequence>
<dbReference type="InterPro" id="IPR009057">
    <property type="entry name" value="Homeodomain-like_sf"/>
</dbReference>
<evidence type="ECO:0000313" key="6">
    <source>
        <dbReference type="Proteomes" id="UP000028725"/>
    </source>
</evidence>
<dbReference type="GO" id="GO:0000976">
    <property type="term" value="F:transcription cis-regulatory region binding"/>
    <property type="evidence" value="ECO:0007669"/>
    <property type="project" value="TreeGrafter"/>
</dbReference>
<dbReference type="RefSeq" id="WP_044199877.1">
    <property type="nucleotide sequence ID" value="NZ_JMCB01000034.1"/>
</dbReference>
<dbReference type="PROSITE" id="PS01124">
    <property type="entry name" value="HTH_ARAC_FAMILY_2"/>
    <property type="match status" value="1"/>
</dbReference>
<protein>
    <submittedName>
        <fullName evidence="5">Transcriptional regulator, AraC family protein</fullName>
    </submittedName>
</protein>
<accession>A0A085VU19</accession>
<dbReference type="Proteomes" id="UP000028725">
    <property type="component" value="Unassembled WGS sequence"/>
</dbReference>
<feature type="domain" description="HTH araC/xylS-type" evidence="4">
    <location>
        <begin position="235"/>
        <end position="333"/>
    </location>
</feature>
<dbReference type="AlphaFoldDB" id="A0A085VU19"/>
<dbReference type="PANTHER" id="PTHR47894">
    <property type="entry name" value="HTH-TYPE TRANSCRIPTIONAL REGULATOR GADX"/>
    <property type="match status" value="1"/>
</dbReference>
<dbReference type="PANTHER" id="PTHR47894:SF1">
    <property type="entry name" value="HTH-TYPE TRANSCRIPTIONAL REGULATOR VQSM"/>
    <property type="match status" value="1"/>
</dbReference>
<gene>
    <name evidence="5" type="ORF">DB31_6229</name>
</gene>
<keyword evidence="2" id="KW-0238">DNA-binding</keyword>
<proteinExistence type="predicted"/>
<keyword evidence="3" id="KW-0804">Transcription</keyword>